<keyword evidence="1" id="KW-0732">Signal</keyword>
<evidence type="ECO:0000256" key="1">
    <source>
        <dbReference type="SAM" id="SignalP"/>
    </source>
</evidence>
<accession>A0A131YRE0</accession>
<proteinExistence type="predicted"/>
<reference evidence="2" key="1">
    <citation type="journal article" date="2016" name="Ticks Tick Borne Dis.">
        <title>De novo assembly and annotation of the salivary gland transcriptome of Rhipicephalus appendiculatus male and female ticks during blood feeding.</title>
        <authorList>
            <person name="de Castro M.H."/>
            <person name="de Klerk D."/>
            <person name="Pienaar R."/>
            <person name="Latif A.A."/>
            <person name="Rees D.J."/>
            <person name="Mans B.J."/>
        </authorList>
    </citation>
    <scope>NUCLEOTIDE SEQUENCE</scope>
    <source>
        <tissue evidence="2">Salivary glands</tissue>
    </source>
</reference>
<feature type="signal peptide" evidence="1">
    <location>
        <begin position="1"/>
        <end position="19"/>
    </location>
</feature>
<dbReference type="EMBL" id="GEDV01006733">
    <property type="protein sequence ID" value="JAP81824.1"/>
    <property type="molecule type" value="Transcribed_RNA"/>
</dbReference>
<dbReference type="AlphaFoldDB" id="A0A131YRE0"/>
<sequence length="194" mass="23086">MYKVSIILLAVLVLNAAEARSDVRITFVGLNFTIYNVEKFMNSSEKIWTIVSTRAQYFWCMVDTTRNITDDIIYFERDFFDFRGDCKHLRCQGQVDRWMNNTMAVTCQEHFGSSVRTVEILMYATEDYKCGVFYVYEAQNGIRNGWYDLRYKSNQIGDVPQKCWIDFQKRRNNTNWQTIYNESICKHCTPRQRS</sequence>
<feature type="chain" id="PRO_5007285882" evidence="1">
    <location>
        <begin position="20"/>
        <end position="194"/>
    </location>
</feature>
<protein>
    <submittedName>
        <fullName evidence="2">Lipocalin</fullName>
    </submittedName>
</protein>
<name>A0A131YRE0_RHIAP</name>
<organism evidence="2">
    <name type="scientific">Rhipicephalus appendiculatus</name>
    <name type="common">Brown ear tick</name>
    <dbReference type="NCBI Taxonomy" id="34631"/>
    <lineage>
        <taxon>Eukaryota</taxon>
        <taxon>Metazoa</taxon>
        <taxon>Ecdysozoa</taxon>
        <taxon>Arthropoda</taxon>
        <taxon>Chelicerata</taxon>
        <taxon>Arachnida</taxon>
        <taxon>Acari</taxon>
        <taxon>Parasitiformes</taxon>
        <taxon>Ixodida</taxon>
        <taxon>Ixodoidea</taxon>
        <taxon>Ixodidae</taxon>
        <taxon>Rhipicephalinae</taxon>
        <taxon>Rhipicephalus</taxon>
        <taxon>Rhipicephalus</taxon>
    </lineage>
</organism>
<evidence type="ECO:0000313" key="2">
    <source>
        <dbReference type="EMBL" id="JAP81824.1"/>
    </source>
</evidence>